<proteinExistence type="predicted"/>
<dbReference type="EMBL" id="JBHLVO010000069">
    <property type="protein sequence ID" value="MFC0275032.1"/>
    <property type="molecule type" value="Genomic_DNA"/>
</dbReference>
<dbReference type="RefSeq" id="WP_378939836.1">
    <property type="nucleotide sequence ID" value="NZ_JBHLVO010000069.1"/>
</dbReference>
<accession>A0ABV6GMW7</accession>
<evidence type="ECO:0000313" key="2">
    <source>
        <dbReference type="Proteomes" id="UP001589854"/>
    </source>
</evidence>
<organism evidence="1 2">
    <name type="scientific">Metabacillus herbersteinensis</name>
    <dbReference type="NCBI Taxonomy" id="283816"/>
    <lineage>
        <taxon>Bacteria</taxon>
        <taxon>Bacillati</taxon>
        <taxon>Bacillota</taxon>
        <taxon>Bacilli</taxon>
        <taxon>Bacillales</taxon>
        <taxon>Bacillaceae</taxon>
        <taxon>Metabacillus</taxon>
    </lineage>
</organism>
<evidence type="ECO:0000313" key="1">
    <source>
        <dbReference type="EMBL" id="MFC0275032.1"/>
    </source>
</evidence>
<reference evidence="1 2" key="1">
    <citation type="submission" date="2024-09" db="EMBL/GenBank/DDBJ databases">
        <authorList>
            <person name="Sun Q."/>
            <person name="Mori K."/>
        </authorList>
    </citation>
    <scope>NUCLEOTIDE SEQUENCE [LARGE SCALE GENOMIC DNA]</scope>
    <source>
        <strain evidence="1 2">CCM 7228</strain>
    </source>
</reference>
<sequence length="69" mass="7811">MGRRYSNGRQVFRNVNVNENENENVAVAEAEAENEVDVKDKNVIVNRIENTNTITNSGNSRVNFEALED</sequence>
<comment type="caution">
    <text evidence="1">The sequence shown here is derived from an EMBL/GenBank/DDBJ whole genome shotgun (WGS) entry which is preliminary data.</text>
</comment>
<gene>
    <name evidence="1" type="ORF">ACFFIX_27445</name>
</gene>
<protein>
    <submittedName>
        <fullName evidence="1">Uncharacterized protein</fullName>
    </submittedName>
</protein>
<name>A0ABV6GMW7_9BACI</name>
<keyword evidence="2" id="KW-1185">Reference proteome</keyword>
<dbReference type="Proteomes" id="UP001589854">
    <property type="component" value="Unassembled WGS sequence"/>
</dbReference>